<sequence length="69" mass="8159">MVGVRTWAQIIEENRARLQFFQERLEYRMDQSGALKHLQEKHRQLLEGVVIEEPVENGADDEPSDNDRH</sequence>
<comment type="caution">
    <text evidence="1">The sequence shown here is derived from an EMBL/GenBank/DDBJ whole genome shotgun (WGS) entry which is preliminary data.</text>
</comment>
<gene>
    <name evidence="1" type="ORF">CIT25_33945</name>
</gene>
<protein>
    <submittedName>
        <fullName evidence="1">Uncharacterized protein</fullName>
    </submittedName>
</protein>
<dbReference type="AlphaFoldDB" id="A0AB36QZ08"/>
<accession>A0AB36QZ08</accession>
<organism evidence="1 2">
    <name type="scientific">Mesorhizobium mediterraneum</name>
    <dbReference type="NCBI Taxonomy" id="43617"/>
    <lineage>
        <taxon>Bacteria</taxon>
        <taxon>Pseudomonadati</taxon>
        <taxon>Pseudomonadota</taxon>
        <taxon>Alphaproteobacteria</taxon>
        <taxon>Hyphomicrobiales</taxon>
        <taxon>Phyllobacteriaceae</taxon>
        <taxon>Mesorhizobium</taxon>
    </lineage>
</organism>
<reference evidence="2" key="1">
    <citation type="submission" date="2017-08" db="EMBL/GenBank/DDBJ databases">
        <title>Mesorhizobium wenxinae sp. nov., a novel rhizobial species isolated from root nodules of chickpea (Cicer arietinum L.).</title>
        <authorList>
            <person name="Zhang J."/>
        </authorList>
    </citation>
    <scope>NUCLEOTIDE SEQUENCE [LARGE SCALE GENOMIC DNA]</scope>
    <source>
        <strain evidence="2">USDA 3392</strain>
    </source>
</reference>
<dbReference type="EMBL" id="NPKI01000051">
    <property type="protein sequence ID" value="PAP97623.1"/>
    <property type="molecule type" value="Genomic_DNA"/>
</dbReference>
<dbReference type="Proteomes" id="UP000216215">
    <property type="component" value="Unassembled WGS sequence"/>
</dbReference>
<proteinExistence type="predicted"/>
<evidence type="ECO:0000313" key="2">
    <source>
        <dbReference type="Proteomes" id="UP000216215"/>
    </source>
</evidence>
<name>A0AB36QZ08_9HYPH</name>
<keyword evidence="2" id="KW-1185">Reference proteome</keyword>
<evidence type="ECO:0000313" key="1">
    <source>
        <dbReference type="EMBL" id="PAP97623.1"/>
    </source>
</evidence>